<sequence>MVSCCLEIKKPSFRRSVKYHMSAYIKQMSSYDYLLDSMLSLPPLGTYFVRQCIERDGIILEAHIEERTVGIVVIEIVPKPKLTYVFVEEAFRGKGIATQLIRDALAFIENRRTAEVEACVILQNKYGDVIDHIFMKTGFEIINTANIIRYANDEKCRRTWAAFMKEKGKRICDTLMRRGYKTFTFSEASLETFEKLKNSIGSQFVSNLDPFTYISDKNDRLVPDYSFITQKDDELAAFVTVTTADDKTLVFQQISIALRHQGNGAFLLPFAAFMERFLGGGAYNKVAAVILGKNEKMQRLVQSFIGSLSESMKTQNVYQYRLRD</sequence>
<evidence type="ECO:0000313" key="2">
    <source>
        <dbReference type="EMBL" id="RCX19345.1"/>
    </source>
</evidence>
<protein>
    <submittedName>
        <fullName evidence="2">Acetyltransferase (GNAT) family protein</fullName>
    </submittedName>
</protein>
<keyword evidence="3" id="KW-1185">Reference proteome</keyword>
<name>A0A369BDN9_9FIRM</name>
<proteinExistence type="predicted"/>
<dbReference type="CDD" id="cd04301">
    <property type="entry name" value="NAT_SF"/>
    <property type="match status" value="1"/>
</dbReference>
<comment type="caution">
    <text evidence="2">The sequence shown here is derived from an EMBL/GenBank/DDBJ whole genome shotgun (WGS) entry which is preliminary data.</text>
</comment>
<dbReference type="AlphaFoldDB" id="A0A369BDN9"/>
<dbReference type="Pfam" id="PF13508">
    <property type="entry name" value="Acetyltransf_7"/>
    <property type="match status" value="1"/>
</dbReference>
<dbReference type="GO" id="GO:0016747">
    <property type="term" value="F:acyltransferase activity, transferring groups other than amino-acyl groups"/>
    <property type="evidence" value="ECO:0007669"/>
    <property type="project" value="InterPro"/>
</dbReference>
<feature type="domain" description="N-acetyltransferase" evidence="1">
    <location>
        <begin position="21"/>
        <end position="169"/>
    </location>
</feature>
<dbReference type="EMBL" id="QPJT01000003">
    <property type="protein sequence ID" value="RCX19345.1"/>
    <property type="molecule type" value="Genomic_DNA"/>
</dbReference>
<keyword evidence="2" id="KW-0808">Transferase</keyword>
<dbReference type="Gene3D" id="3.40.630.30">
    <property type="match status" value="1"/>
</dbReference>
<gene>
    <name evidence="2" type="ORF">DFR58_10390</name>
</gene>
<dbReference type="OrthoDB" id="95438at2"/>
<dbReference type="InterPro" id="IPR000182">
    <property type="entry name" value="GNAT_dom"/>
</dbReference>
<reference evidence="2 3" key="1">
    <citation type="submission" date="2018-07" db="EMBL/GenBank/DDBJ databases">
        <title>Genomic Encyclopedia of Type Strains, Phase IV (KMG-IV): sequencing the most valuable type-strain genomes for metagenomic binning, comparative biology and taxonomic classification.</title>
        <authorList>
            <person name="Goeker M."/>
        </authorList>
    </citation>
    <scope>NUCLEOTIDE SEQUENCE [LARGE SCALE GENOMIC DNA]</scope>
    <source>
        <strain evidence="2 3">DSM 27016</strain>
    </source>
</reference>
<dbReference type="InterPro" id="IPR016181">
    <property type="entry name" value="Acyl_CoA_acyltransferase"/>
</dbReference>
<dbReference type="Proteomes" id="UP000253034">
    <property type="component" value="Unassembled WGS sequence"/>
</dbReference>
<evidence type="ECO:0000259" key="1">
    <source>
        <dbReference type="PROSITE" id="PS51186"/>
    </source>
</evidence>
<dbReference type="PROSITE" id="PS51186">
    <property type="entry name" value="GNAT"/>
    <property type="match status" value="1"/>
</dbReference>
<evidence type="ECO:0000313" key="3">
    <source>
        <dbReference type="Proteomes" id="UP000253034"/>
    </source>
</evidence>
<dbReference type="SUPFAM" id="SSF55729">
    <property type="entry name" value="Acyl-CoA N-acyltransferases (Nat)"/>
    <property type="match status" value="1"/>
</dbReference>
<accession>A0A369BDN9</accession>
<organism evidence="2 3">
    <name type="scientific">Anaerobacterium chartisolvens</name>
    <dbReference type="NCBI Taxonomy" id="1297424"/>
    <lineage>
        <taxon>Bacteria</taxon>
        <taxon>Bacillati</taxon>
        <taxon>Bacillota</taxon>
        <taxon>Clostridia</taxon>
        <taxon>Eubacteriales</taxon>
        <taxon>Oscillospiraceae</taxon>
        <taxon>Anaerobacterium</taxon>
    </lineage>
</organism>